<evidence type="ECO:0000313" key="2">
    <source>
        <dbReference type="Proteomes" id="UP001229421"/>
    </source>
</evidence>
<dbReference type="SUPFAM" id="SSF54001">
    <property type="entry name" value="Cysteine proteinases"/>
    <property type="match status" value="1"/>
</dbReference>
<proteinExistence type="predicted"/>
<evidence type="ECO:0000313" key="1">
    <source>
        <dbReference type="EMBL" id="KAK1415136.1"/>
    </source>
</evidence>
<name>A0AAD8K643_TARER</name>
<reference evidence="1" key="1">
    <citation type="journal article" date="2023" name="bioRxiv">
        <title>Improved chromosome-level genome assembly for marigold (Tagetes erecta).</title>
        <authorList>
            <person name="Jiang F."/>
            <person name="Yuan L."/>
            <person name="Wang S."/>
            <person name="Wang H."/>
            <person name="Xu D."/>
            <person name="Wang A."/>
            <person name="Fan W."/>
        </authorList>
    </citation>
    <scope>NUCLEOTIDE SEQUENCE</scope>
    <source>
        <strain evidence="1">WSJ</strain>
        <tissue evidence="1">Leaf</tissue>
    </source>
</reference>
<keyword evidence="2" id="KW-1185">Reference proteome</keyword>
<comment type="caution">
    <text evidence="1">The sequence shown here is derived from an EMBL/GenBank/DDBJ whole genome shotgun (WGS) entry which is preliminary data.</text>
</comment>
<dbReference type="InterPro" id="IPR038765">
    <property type="entry name" value="Papain-like_cys_pep_sf"/>
</dbReference>
<evidence type="ECO:0008006" key="3">
    <source>
        <dbReference type="Google" id="ProtNLM"/>
    </source>
</evidence>
<protein>
    <recommendedName>
        <fullName evidence="3">Ubiquitin-like protease family profile domain-containing protein</fullName>
    </recommendedName>
</protein>
<organism evidence="1 2">
    <name type="scientific">Tagetes erecta</name>
    <name type="common">African marigold</name>
    <dbReference type="NCBI Taxonomy" id="13708"/>
    <lineage>
        <taxon>Eukaryota</taxon>
        <taxon>Viridiplantae</taxon>
        <taxon>Streptophyta</taxon>
        <taxon>Embryophyta</taxon>
        <taxon>Tracheophyta</taxon>
        <taxon>Spermatophyta</taxon>
        <taxon>Magnoliopsida</taxon>
        <taxon>eudicotyledons</taxon>
        <taxon>Gunneridae</taxon>
        <taxon>Pentapetalae</taxon>
        <taxon>asterids</taxon>
        <taxon>campanulids</taxon>
        <taxon>Asterales</taxon>
        <taxon>Asteraceae</taxon>
        <taxon>Asteroideae</taxon>
        <taxon>Heliantheae alliance</taxon>
        <taxon>Tageteae</taxon>
        <taxon>Tagetes</taxon>
    </lineage>
</organism>
<dbReference type="Proteomes" id="UP001229421">
    <property type="component" value="Unassembled WGS sequence"/>
</dbReference>
<gene>
    <name evidence="1" type="ORF">QVD17_30908</name>
</gene>
<dbReference type="Gene3D" id="3.40.395.10">
    <property type="entry name" value="Adenoviral Proteinase, Chain A"/>
    <property type="match status" value="1"/>
</dbReference>
<accession>A0AAD8K643</accession>
<dbReference type="EMBL" id="JAUHHV010000008">
    <property type="protein sequence ID" value="KAK1415136.1"/>
    <property type="molecule type" value="Genomic_DNA"/>
</dbReference>
<sequence length="361" mass="42497">MDNGNSPNNNFSSFNSSDEDFINMDLDALIEDDKLYKELFSEENKNIAETEDIFRSYEIEQTNTASDVWKSPYEMEQTNTESDVTKVENIISFFLYSMIGNPLDLVFVSENFILSRLYMETLTLGIKVHSNVIDLWSHILNYEEKQKGNKRYYFDTNLIGEDILKDSLSFEKKFDIFKEKMISSMGFNDDLISFKDFDMVYFPIKHFGHYYLLVLNLKELKFLLLDNNKIIESKSFGGADLYVGVDAYGGVPDLLKLTLKWATKENHIDNGIYVMLHMDSYIDEKASSWNDTLLPEGEEQQKQLNRLRSKFATKILLSNLNMMKHEFIKHPENFDAFPIEDKKRVLQFAYNNWFKRYFDYI</sequence>
<dbReference type="AlphaFoldDB" id="A0AAD8K643"/>